<evidence type="ECO:0000256" key="2">
    <source>
        <dbReference type="ARBA" id="ARBA00008813"/>
    </source>
</evidence>
<dbReference type="EMBL" id="LR761033">
    <property type="protein sequence ID" value="CAB0000202.1"/>
    <property type="molecule type" value="Genomic_DNA"/>
</dbReference>
<dbReference type="AlphaFoldDB" id="A0A7R8C3M4"/>
<dbReference type="GO" id="GO:0005615">
    <property type="term" value="C:extracellular space"/>
    <property type="evidence" value="ECO:0007669"/>
    <property type="project" value="UniProtKB-KW"/>
</dbReference>
<name>A0A7R8C3M4_RAT</name>
<evidence type="ECO:0000256" key="3">
    <source>
        <dbReference type="ARBA" id="ARBA00022514"/>
    </source>
</evidence>
<comment type="similarity">
    <text evidence="2">Belongs to the IL-10 family.</text>
</comment>
<evidence type="ECO:0000256" key="5">
    <source>
        <dbReference type="ARBA" id="ARBA00022729"/>
    </source>
</evidence>
<dbReference type="Pfam" id="PF14565">
    <property type="entry name" value="IL22"/>
    <property type="match status" value="1"/>
</dbReference>
<keyword evidence="3" id="KW-0202">Cytokine</keyword>
<proteinExistence type="inferred from homology"/>
<dbReference type="PROSITE" id="PS00520">
    <property type="entry name" value="INTERLEUKIN_10"/>
    <property type="match status" value="1"/>
</dbReference>
<dbReference type="InterPro" id="IPR020453">
    <property type="entry name" value="IL-22"/>
</dbReference>
<dbReference type="InterPro" id="IPR009079">
    <property type="entry name" value="4_helix_cytokine-like_core"/>
</dbReference>
<dbReference type="PANTHER" id="PTHR48488:SF1">
    <property type="entry name" value="INTERLEUKIN-22"/>
    <property type="match status" value="1"/>
</dbReference>
<dbReference type="PANTHER" id="PTHR48488">
    <property type="entry name" value="INTERLEUKIN-22"/>
    <property type="match status" value="1"/>
</dbReference>
<organism evidence="6">
    <name type="scientific">Rattus norvegicus</name>
    <name type="common">Rat</name>
    <dbReference type="NCBI Taxonomy" id="10116"/>
    <lineage>
        <taxon>Eukaryota</taxon>
        <taxon>Metazoa</taxon>
        <taxon>Chordata</taxon>
        <taxon>Craniata</taxon>
        <taxon>Vertebrata</taxon>
        <taxon>Euteleostomi</taxon>
        <taxon>Mammalia</taxon>
        <taxon>Eutheria</taxon>
        <taxon>Euarchontoglires</taxon>
        <taxon>Glires</taxon>
        <taxon>Rodentia</taxon>
        <taxon>Myomorpha</taxon>
        <taxon>Muroidea</taxon>
        <taxon>Muridae</taxon>
        <taxon>Murinae</taxon>
        <taxon>Rattus</taxon>
    </lineage>
</organism>
<dbReference type="Gene3D" id="1.20.1250.10">
    <property type="match status" value="1"/>
</dbReference>
<accession>A0A7R8C3M4</accession>
<dbReference type="InterPro" id="IPR020423">
    <property type="entry name" value="IL-10_CS"/>
</dbReference>
<evidence type="ECO:0000256" key="4">
    <source>
        <dbReference type="ARBA" id="ARBA00022525"/>
    </source>
</evidence>
<dbReference type="PRINTS" id="PR01936">
    <property type="entry name" value="INTRLEUKIN22"/>
</dbReference>
<evidence type="ECO:0000313" key="6">
    <source>
        <dbReference type="EMBL" id="CAB0000202.1"/>
    </source>
</evidence>
<comment type="subcellular location">
    <subcellularLocation>
        <location evidence="1">Secreted</location>
    </subcellularLocation>
</comment>
<dbReference type="SUPFAM" id="SSF47266">
    <property type="entry name" value="4-helical cytokines"/>
    <property type="match status" value="1"/>
</dbReference>
<evidence type="ECO:0000256" key="1">
    <source>
        <dbReference type="ARBA" id="ARBA00004613"/>
    </source>
</evidence>
<keyword evidence="4" id="KW-0964">Secreted</keyword>
<sequence>MFSPLALLLTGSPPSYQLFTLVPSVMSVLRKSMSFSLMGTLAASCLLLVALWAQKADALPINSQCKLEAANFQQPYIVNRTFMLAKEASLADNNTDVRLIGEELFRGVKAKDQCYLMKQVLNFTLEDVLLPQSDRFQPYMQEVVPFLTKLSSHLSPCHISGDDQNIQKNVRQLKETVQKLGESGEIKAIGELDLLFMSLRNACV</sequence>
<reference evidence="6" key="1">
    <citation type="journal article" date="2020" name="Genomics">
        <title>Comparative genomic analysis of eutherian interferon genes.</title>
        <authorList>
            <person name="Premzl M."/>
        </authorList>
    </citation>
    <scope>NUCLEOTIDE SEQUENCE</scope>
</reference>
<protein>
    <submittedName>
        <fullName evidence="6">Interferon 2b1</fullName>
    </submittedName>
</protein>
<dbReference type="GO" id="GO:0005125">
    <property type="term" value="F:cytokine activity"/>
    <property type="evidence" value="ECO:0007669"/>
    <property type="project" value="UniProtKB-KW"/>
</dbReference>
<gene>
    <name evidence="6" type="primary">If2b1</name>
</gene>
<keyword evidence="5" id="KW-0732">Signal</keyword>